<dbReference type="InterPro" id="IPR000683">
    <property type="entry name" value="Gfo/Idh/MocA-like_OxRdtase_N"/>
</dbReference>
<dbReference type="Gene3D" id="3.30.360.10">
    <property type="entry name" value="Dihydrodipicolinate Reductase, domain 2"/>
    <property type="match status" value="1"/>
</dbReference>
<reference evidence="4 5" key="1">
    <citation type="submission" date="2020-08" db="EMBL/GenBank/DDBJ databases">
        <title>Genomic Encyclopedia of Type Strains, Phase IV (KMG-IV): sequencing the most valuable type-strain genomes for metagenomic binning, comparative biology and taxonomic classification.</title>
        <authorList>
            <person name="Goeker M."/>
        </authorList>
    </citation>
    <scope>NUCLEOTIDE SEQUENCE [LARGE SCALE GENOMIC DNA]</scope>
    <source>
        <strain evidence="4 5">DSM 17976</strain>
    </source>
</reference>
<dbReference type="RefSeq" id="WP_183977139.1">
    <property type="nucleotide sequence ID" value="NZ_JACIBY010000010.1"/>
</dbReference>
<dbReference type="Pfam" id="PF01408">
    <property type="entry name" value="GFO_IDH_MocA"/>
    <property type="match status" value="1"/>
</dbReference>
<dbReference type="GO" id="GO:0000166">
    <property type="term" value="F:nucleotide binding"/>
    <property type="evidence" value="ECO:0007669"/>
    <property type="project" value="InterPro"/>
</dbReference>
<dbReference type="InterPro" id="IPR050463">
    <property type="entry name" value="Gfo/Idh/MocA_oxidrdct_glycsds"/>
</dbReference>
<dbReference type="InterPro" id="IPR036291">
    <property type="entry name" value="NAD(P)-bd_dom_sf"/>
</dbReference>
<dbReference type="PANTHER" id="PTHR43818">
    <property type="entry name" value="BCDNA.GH03377"/>
    <property type="match status" value="1"/>
</dbReference>
<dbReference type="SUPFAM" id="SSF51735">
    <property type="entry name" value="NAD(P)-binding Rossmann-fold domains"/>
    <property type="match status" value="1"/>
</dbReference>
<evidence type="ECO:0000313" key="4">
    <source>
        <dbReference type="EMBL" id="MBB3840269.1"/>
    </source>
</evidence>
<dbReference type="Gene3D" id="3.40.50.720">
    <property type="entry name" value="NAD(P)-binding Rossmann-like Domain"/>
    <property type="match status" value="1"/>
</dbReference>
<protein>
    <submittedName>
        <fullName evidence="4">Putative dehydrogenase</fullName>
    </submittedName>
</protein>
<dbReference type="EMBL" id="JACIBY010000010">
    <property type="protein sequence ID" value="MBB3840269.1"/>
    <property type="molecule type" value="Genomic_DNA"/>
</dbReference>
<evidence type="ECO:0000259" key="3">
    <source>
        <dbReference type="Pfam" id="PF22725"/>
    </source>
</evidence>
<dbReference type="SUPFAM" id="SSF55347">
    <property type="entry name" value="Glyceraldehyde-3-phosphate dehydrogenase-like, C-terminal domain"/>
    <property type="match status" value="1"/>
</dbReference>
<dbReference type="InterPro" id="IPR008354">
    <property type="entry name" value="Glc-Fru_OxRdtase_bac"/>
</dbReference>
<keyword evidence="1" id="KW-0560">Oxidoreductase</keyword>
<dbReference type="PRINTS" id="PR01775">
    <property type="entry name" value="GLFROXRDTASE"/>
</dbReference>
<dbReference type="Proteomes" id="UP000541352">
    <property type="component" value="Unassembled WGS sequence"/>
</dbReference>
<evidence type="ECO:0000313" key="5">
    <source>
        <dbReference type="Proteomes" id="UP000541352"/>
    </source>
</evidence>
<proteinExistence type="predicted"/>
<keyword evidence="5" id="KW-1185">Reference proteome</keyword>
<dbReference type="PANTHER" id="PTHR43818:SF11">
    <property type="entry name" value="BCDNA.GH03377"/>
    <property type="match status" value="1"/>
</dbReference>
<dbReference type="AlphaFoldDB" id="A0A7W6ES15"/>
<dbReference type="InterPro" id="IPR055170">
    <property type="entry name" value="GFO_IDH_MocA-like_dom"/>
</dbReference>
<comment type="caution">
    <text evidence="4">The sequence shown here is derived from an EMBL/GenBank/DDBJ whole genome shotgun (WGS) entry which is preliminary data.</text>
</comment>
<evidence type="ECO:0000259" key="2">
    <source>
        <dbReference type="Pfam" id="PF01408"/>
    </source>
</evidence>
<gene>
    <name evidence="4" type="ORF">FHS57_004289</name>
</gene>
<sequence length="362" mass="40211">MNRRTFLRNVSVASSVLPLASSVIPSPPAARKLGVALVGLGRYAEYMAYQVKESQYCEFRALVTGTPSKAESWGKEYNIPEKNRYNYTNFDQIKDNPDVDIVYIILPNAMHKEFAIRAAKAKKHVIVEKPMALNPAECEEMMKACKDNNVQLAVGYRLHFEPYNLEMKRLGQEKVFGSVRIVEASLGYFSGQAGEWRLNKKLAGGGPLMNLGVYCIQAGRYITGEDPVAVTAQFGPVLRKELFSEVEESITWQMEFPSGAICTSTTTCAAGIDRLYASAEQGHFELSPAISYGPFRGRSTKGEMDFPQINQQAAQMNAIGKLLLDNQPMLDHISGIEGWKDMKVIEAVYKAARSGNKVGIKW</sequence>
<name>A0A7W6ES15_9BACT</name>
<dbReference type="Pfam" id="PF22725">
    <property type="entry name" value="GFO_IDH_MocA_C3"/>
    <property type="match status" value="1"/>
</dbReference>
<feature type="domain" description="Gfo/Idh/MocA-like oxidoreductase N-terminal" evidence="2">
    <location>
        <begin position="34"/>
        <end position="156"/>
    </location>
</feature>
<feature type="domain" description="GFO/IDH/MocA-like oxidoreductase" evidence="3">
    <location>
        <begin position="166"/>
        <end position="272"/>
    </location>
</feature>
<accession>A0A7W6ES15</accession>
<organism evidence="4 5">
    <name type="scientific">Runella defluvii</name>
    <dbReference type="NCBI Taxonomy" id="370973"/>
    <lineage>
        <taxon>Bacteria</taxon>
        <taxon>Pseudomonadati</taxon>
        <taxon>Bacteroidota</taxon>
        <taxon>Cytophagia</taxon>
        <taxon>Cytophagales</taxon>
        <taxon>Spirosomataceae</taxon>
        <taxon>Runella</taxon>
    </lineage>
</organism>
<evidence type="ECO:0000256" key="1">
    <source>
        <dbReference type="ARBA" id="ARBA00023002"/>
    </source>
</evidence>
<dbReference type="GO" id="GO:0016491">
    <property type="term" value="F:oxidoreductase activity"/>
    <property type="evidence" value="ECO:0007669"/>
    <property type="project" value="UniProtKB-KW"/>
</dbReference>